<feature type="non-terminal residue" evidence="2">
    <location>
        <position position="1"/>
    </location>
</feature>
<evidence type="ECO:0000313" key="2">
    <source>
        <dbReference type="EMBL" id="JAT46972.1"/>
    </source>
</evidence>
<feature type="region of interest" description="Disordered" evidence="1">
    <location>
        <begin position="215"/>
        <end position="234"/>
    </location>
</feature>
<sequence length="487" mass="52548">PPPPPPPGKLEISIEHTARAIIVSSPTSKAHSLPSIFLGPHPPFLPPVGRVGSGRFLLLHLLPPKPAISAAFPLNTRHTQQAKQPARSRGWAGMAEELNDAEFRLPNEFLADDFFVEKKGGGVGEGDVAGDSPGGESCFPTEFPYEWGYGSNLSSPVESVTGTESSDEEDYMAGLTRQMAHYFLQDDDKASVYTFAADKPKGTLTVGSPQSTLCTVGSRESSNGPSLVSSPPSTPLEHYKDDAWDLLYAAAGEVMRMRLNEEPNQHQNLCGRGLLGPAARKEPSSPVPATFPKNPTSGYANLSLTQHQLRVNQYQQLKQQQLMKQQGAAAWSRQNRAKGGGPGGGLAGCRPSRPLGLSAAAWPPIQQQSRSGMRAVFLNPASRRESGGTGVFLPRRVDSPTELRKKPACSTVLLPARVVQALNLNLDELGAQPRIIPGSFVLDHDAIIARSNAVLLQKRGYRPQPSAPAAHHHRHQHEISLPAEWTY</sequence>
<dbReference type="AlphaFoldDB" id="A0A1D1XX75"/>
<proteinExistence type="predicted"/>
<name>A0A1D1XX75_9ARAE</name>
<accession>A0A1D1XX75</accession>
<feature type="compositionally biased region" description="Polar residues" evidence="1">
    <location>
        <begin position="215"/>
        <end position="224"/>
    </location>
</feature>
<dbReference type="EMBL" id="GDJX01020964">
    <property type="protein sequence ID" value="JAT46972.1"/>
    <property type="molecule type" value="Transcribed_RNA"/>
</dbReference>
<dbReference type="PANTHER" id="PTHR33356:SF5">
    <property type="entry name" value="TIP41-LIKE PROTEIN"/>
    <property type="match status" value="1"/>
</dbReference>
<evidence type="ECO:0000256" key="1">
    <source>
        <dbReference type="SAM" id="MobiDB-lite"/>
    </source>
</evidence>
<gene>
    <name evidence="2" type="ORF">g.115895</name>
</gene>
<protein>
    <submittedName>
        <fullName evidence="2">Uncharacterized protein</fullName>
    </submittedName>
</protein>
<reference evidence="2" key="1">
    <citation type="submission" date="2015-07" db="EMBL/GenBank/DDBJ databases">
        <title>Transcriptome Assembly of Anthurium amnicola.</title>
        <authorList>
            <person name="Suzuki J."/>
        </authorList>
    </citation>
    <scope>NUCLEOTIDE SEQUENCE</scope>
</reference>
<dbReference type="PANTHER" id="PTHR33356">
    <property type="entry name" value="TIP41-LIKE PROTEIN"/>
    <property type="match status" value="1"/>
</dbReference>
<organism evidence="2">
    <name type="scientific">Anthurium amnicola</name>
    <dbReference type="NCBI Taxonomy" id="1678845"/>
    <lineage>
        <taxon>Eukaryota</taxon>
        <taxon>Viridiplantae</taxon>
        <taxon>Streptophyta</taxon>
        <taxon>Embryophyta</taxon>
        <taxon>Tracheophyta</taxon>
        <taxon>Spermatophyta</taxon>
        <taxon>Magnoliopsida</taxon>
        <taxon>Liliopsida</taxon>
        <taxon>Araceae</taxon>
        <taxon>Pothoideae</taxon>
        <taxon>Potheae</taxon>
        <taxon>Anthurium</taxon>
    </lineage>
</organism>